<evidence type="ECO:0000256" key="3">
    <source>
        <dbReference type="ARBA" id="ARBA00023235"/>
    </source>
</evidence>
<dbReference type="EMBL" id="AGXA01000002">
    <property type="protein sequence ID" value="EKU94331.1"/>
    <property type="molecule type" value="Genomic_DNA"/>
</dbReference>
<proteinExistence type="inferred from homology"/>
<dbReference type="Proteomes" id="UP000009875">
    <property type="component" value="Unassembled WGS sequence"/>
</dbReference>
<dbReference type="AlphaFoldDB" id="K9EEQ4"/>
<evidence type="ECO:0000256" key="4">
    <source>
        <dbReference type="RuleBase" id="RU003707"/>
    </source>
</evidence>
<sequence>MTKEFPTIDYHVEDKIAYITLNRPEVGNAFASTTYGEIREAMALADQDDQVDVVIISGKGKHFCAGGDIQEFNKMLENNQVMEEEDILETGRLAKSLLTAKKPVIAAVNGAAAGAGFGLALASDFIIMDKEASLHSAFIHLALPGDTSLIYTLQKALGTFKAKEHVMLGKPIDAKLAQEYNLTYKIVDKEDLAQAALDLAHDLSKLSTNGLMLQKDLFARIFYPELDDFNAAEAQNMHHASKHPDHLEAVRKFLGK</sequence>
<dbReference type="GO" id="GO:0004165">
    <property type="term" value="F:delta(3)-delta(2)-enoyl-CoA isomerase activity"/>
    <property type="evidence" value="ECO:0007669"/>
    <property type="project" value="UniProtKB-ARBA"/>
</dbReference>
<accession>K9EEQ4</accession>
<dbReference type="SUPFAM" id="SSF52096">
    <property type="entry name" value="ClpP/crotonase"/>
    <property type="match status" value="1"/>
</dbReference>
<evidence type="ECO:0008006" key="7">
    <source>
        <dbReference type="Google" id="ProtNLM"/>
    </source>
</evidence>
<keyword evidence="3" id="KW-0413">Isomerase</keyword>
<keyword evidence="6" id="KW-1185">Reference proteome</keyword>
<evidence type="ECO:0000256" key="1">
    <source>
        <dbReference type="ARBA" id="ARBA00004275"/>
    </source>
</evidence>
<comment type="caution">
    <text evidence="5">The sequence shown here is derived from an EMBL/GenBank/DDBJ whole genome shotgun (WGS) entry which is preliminary data.</text>
</comment>
<comment type="similarity">
    <text evidence="4">Belongs to the enoyl-CoA hydratase/isomerase family.</text>
</comment>
<evidence type="ECO:0000313" key="5">
    <source>
        <dbReference type="EMBL" id="EKU94331.1"/>
    </source>
</evidence>
<evidence type="ECO:0000313" key="6">
    <source>
        <dbReference type="Proteomes" id="UP000009875"/>
    </source>
</evidence>
<name>K9EEQ4_9LACT</name>
<organism evidence="5 6">
    <name type="scientific">Alloiococcus otitis ATCC 51267</name>
    <dbReference type="NCBI Taxonomy" id="883081"/>
    <lineage>
        <taxon>Bacteria</taxon>
        <taxon>Bacillati</taxon>
        <taxon>Bacillota</taxon>
        <taxon>Bacilli</taxon>
        <taxon>Lactobacillales</taxon>
        <taxon>Carnobacteriaceae</taxon>
        <taxon>Alloiococcus</taxon>
    </lineage>
</organism>
<dbReference type="PROSITE" id="PS00166">
    <property type="entry name" value="ENOYL_COA_HYDRATASE"/>
    <property type="match status" value="1"/>
</dbReference>
<comment type="subcellular location">
    <subcellularLocation>
        <location evidence="1">Peroxisome</location>
    </subcellularLocation>
</comment>
<dbReference type="OrthoDB" id="9775794at2"/>
<dbReference type="InterPro" id="IPR029045">
    <property type="entry name" value="ClpP/crotonase-like_dom_sf"/>
</dbReference>
<dbReference type="InterPro" id="IPR051053">
    <property type="entry name" value="ECH/Chromodomain_protein"/>
</dbReference>
<dbReference type="PANTHER" id="PTHR43684:SF1">
    <property type="entry name" value="ENOYL-COA DELTA ISOMERASE 2"/>
    <property type="match status" value="1"/>
</dbReference>
<evidence type="ECO:0000256" key="2">
    <source>
        <dbReference type="ARBA" id="ARBA00023140"/>
    </source>
</evidence>
<dbReference type="eggNOG" id="COG1024">
    <property type="taxonomic scope" value="Bacteria"/>
</dbReference>
<dbReference type="PATRIC" id="fig|883081.3.peg.60"/>
<dbReference type="InterPro" id="IPR018376">
    <property type="entry name" value="Enoyl-CoA_hyd/isom_CS"/>
</dbReference>
<keyword evidence="2" id="KW-0576">Peroxisome</keyword>
<dbReference type="Gene3D" id="3.90.226.10">
    <property type="entry name" value="2-enoyl-CoA Hydratase, Chain A, domain 1"/>
    <property type="match status" value="1"/>
</dbReference>
<dbReference type="PANTHER" id="PTHR43684">
    <property type="match status" value="1"/>
</dbReference>
<gene>
    <name evidence="5" type="ORF">HMPREF9698_00059</name>
</gene>
<dbReference type="HOGENOM" id="CLU_009834_7_2_9"/>
<dbReference type="Pfam" id="PF00378">
    <property type="entry name" value="ECH_1"/>
    <property type="match status" value="1"/>
</dbReference>
<dbReference type="STRING" id="883081.HMPREF9698_00059"/>
<protein>
    <recommendedName>
        <fullName evidence="7">Enoyl-CoA hydratase/isomerase</fullName>
    </recommendedName>
</protein>
<reference evidence="5 6" key="1">
    <citation type="submission" date="2012-09" db="EMBL/GenBank/DDBJ databases">
        <title>The Genome Sequence of Alloiococcus otitis ATCC 51267.</title>
        <authorList>
            <consortium name="The Broad Institute Genome Sequencing Platform"/>
            <person name="Earl A."/>
            <person name="Ward D."/>
            <person name="Feldgarden M."/>
            <person name="Gevers D."/>
            <person name="Huys G."/>
            <person name="Walker B."/>
            <person name="Young S.K."/>
            <person name="Zeng Q."/>
            <person name="Gargeya S."/>
            <person name="Fitzgerald M."/>
            <person name="Haas B."/>
            <person name="Abouelleil A."/>
            <person name="Alvarado L."/>
            <person name="Arachchi H.M."/>
            <person name="Berlin A.M."/>
            <person name="Chapman S.B."/>
            <person name="Goldberg J."/>
            <person name="Griggs A."/>
            <person name="Gujja S."/>
            <person name="Hansen M."/>
            <person name="Howarth C."/>
            <person name="Imamovic A."/>
            <person name="Larimer J."/>
            <person name="McCowen C."/>
            <person name="Montmayeur A."/>
            <person name="Murphy C."/>
            <person name="Neiman D."/>
            <person name="Pearson M."/>
            <person name="Priest M."/>
            <person name="Roberts A."/>
            <person name="Saif S."/>
            <person name="Shea T."/>
            <person name="Sisk P."/>
            <person name="Sykes S."/>
            <person name="Wortman J."/>
            <person name="Nusbaum C."/>
            <person name="Birren B."/>
        </authorList>
    </citation>
    <scope>NUCLEOTIDE SEQUENCE [LARGE SCALE GENOMIC DNA]</scope>
    <source>
        <strain evidence="5 6">ATCC 51267</strain>
    </source>
</reference>
<dbReference type="RefSeq" id="WP_003776149.1">
    <property type="nucleotide sequence ID" value="NZ_JH992957.1"/>
</dbReference>
<dbReference type="InterPro" id="IPR001753">
    <property type="entry name" value="Enoyl-CoA_hydra/iso"/>
</dbReference>
<dbReference type="CDD" id="cd06558">
    <property type="entry name" value="crotonase-like"/>
    <property type="match status" value="1"/>
</dbReference>